<name>A0A699KYX2_TANCI</name>
<accession>A0A699KYX2</accession>
<dbReference type="EMBL" id="BKCJ010555288">
    <property type="protein sequence ID" value="GFB11544.1"/>
    <property type="molecule type" value="Genomic_DNA"/>
</dbReference>
<feature type="non-terminal residue" evidence="2">
    <location>
        <position position="1"/>
    </location>
</feature>
<dbReference type="AlphaFoldDB" id="A0A699KYX2"/>
<feature type="region of interest" description="Disordered" evidence="1">
    <location>
        <begin position="1"/>
        <end position="42"/>
    </location>
</feature>
<gene>
    <name evidence="2" type="ORF">Tci_683515</name>
</gene>
<protein>
    <submittedName>
        <fullName evidence="2">Uncharacterized protein</fullName>
    </submittedName>
</protein>
<reference evidence="2" key="1">
    <citation type="journal article" date="2019" name="Sci. Rep.">
        <title>Draft genome of Tanacetum cinerariifolium, the natural source of mosquito coil.</title>
        <authorList>
            <person name="Yamashiro T."/>
            <person name="Shiraishi A."/>
            <person name="Satake H."/>
            <person name="Nakayama K."/>
        </authorList>
    </citation>
    <scope>NUCLEOTIDE SEQUENCE</scope>
</reference>
<proteinExistence type="predicted"/>
<sequence>ISIISDNSSDSHNTSDSASTSQISTSKEIVHSYPKSKSSKAPSKSLLMWYKDVSDEYKERFWCSKSGGNKTNAKPSFSDIPKAKACILAKASMSSSKAKVQPFRSKAKASGSKAIASLKRLIFKSHVPITNYVLGLANAKT</sequence>
<evidence type="ECO:0000313" key="2">
    <source>
        <dbReference type="EMBL" id="GFB11544.1"/>
    </source>
</evidence>
<comment type="caution">
    <text evidence="2">The sequence shown here is derived from an EMBL/GenBank/DDBJ whole genome shotgun (WGS) entry which is preliminary data.</text>
</comment>
<evidence type="ECO:0000256" key="1">
    <source>
        <dbReference type="SAM" id="MobiDB-lite"/>
    </source>
</evidence>
<organism evidence="2">
    <name type="scientific">Tanacetum cinerariifolium</name>
    <name type="common">Dalmatian daisy</name>
    <name type="synonym">Chrysanthemum cinerariifolium</name>
    <dbReference type="NCBI Taxonomy" id="118510"/>
    <lineage>
        <taxon>Eukaryota</taxon>
        <taxon>Viridiplantae</taxon>
        <taxon>Streptophyta</taxon>
        <taxon>Embryophyta</taxon>
        <taxon>Tracheophyta</taxon>
        <taxon>Spermatophyta</taxon>
        <taxon>Magnoliopsida</taxon>
        <taxon>eudicotyledons</taxon>
        <taxon>Gunneridae</taxon>
        <taxon>Pentapetalae</taxon>
        <taxon>asterids</taxon>
        <taxon>campanulids</taxon>
        <taxon>Asterales</taxon>
        <taxon>Asteraceae</taxon>
        <taxon>Asteroideae</taxon>
        <taxon>Anthemideae</taxon>
        <taxon>Anthemidinae</taxon>
        <taxon>Tanacetum</taxon>
    </lineage>
</organism>